<name>A0A9E7RUA3_METWO</name>
<protein>
    <submittedName>
        <fullName evidence="1">Phage major capsid protein</fullName>
    </submittedName>
</protein>
<organism evidence="1">
    <name type="scientific">Methanothermobacter wolfeii</name>
    <name type="common">Methanobacterium wolfei</name>
    <dbReference type="NCBI Taxonomy" id="145261"/>
    <lineage>
        <taxon>Archaea</taxon>
        <taxon>Methanobacteriati</taxon>
        <taxon>Methanobacteriota</taxon>
        <taxon>Methanomada group</taxon>
        <taxon>Methanobacteria</taxon>
        <taxon>Methanobacteriales</taxon>
        <taxon>Methanobacteriaceae</taxon>
        <taxon>Methanothermobacter</taxon>
    </lineage>
</organism>
<reference evidence="1" key="1">
    <citation type="submission" date="2022-09" db="EMBL/GenBank/DDBJ databases">
        <title>Characterization of three MwoI isoschizomers from sequenced genome and metagenomes.</title>
        <authorList>
            <person name="Fomenkov A."/>
            <person name="Xu S.Y."/>
            <person name="Roberts R.J."/>
        </authorList>
    </citation>
    <scope>NUCLEOTIDE SEQUENCE</scope>
    <source>
        <strain evidence="1">DSM 2970</strain>
    </source>
</reference>
<dbReference type="GeneID" id="75107225"/>
<gene>
    <name evidence="1" type="ORF">N5910_08195</name>
</gene>
<dbReference type="RefSeq" id="WP_015971190.1">
    <property type="nucleotide sequence ID" value="NZ_CP104550.1"/>
</dbReference>
<dbReference type="AlphaFoldDB" id="A0A9E7RUA3"/>
<evidence type="ECO:0000313" key="1">
    <source>
        <dbReference type="EMBL" id="UXH31512.1"/>
    </source>
</evidence>
<accession>A0A9E7RUA3</accession>
<sequence>MDFLNKPFQITPKIDVPDLGKGILAVQRFGEFVREVRENSAIIKDARVLNALKSYEVDISRISLGVELEPGRNTSGTKVAPTADEVTVSTNTLEMKELVTKVVLEDEALEDNIEQSAFEQTITSLLASGVTYDLECFFLHADSSLTTGRELYRINDGWMKLAGNQYTDAEPEDENWPLNLFDGMMDELDTRYLQLKPRMKFYVSNEIYNGYRKQLLVRETGLGDSALIGATGLQYDGIPIQYVPALDALGDDKARALLTVPTNLVYGFWRNIRIEPKRDAAMRRTEYIASLRADCNYEDENAAVAAVIDMSSGG</sequence>
<dbReference type="EMBL" id="CP104550">
    <property type="protein sequence ID" value="UXH31512.1"/>
    <property type="molecule type" value="Genomic_DNA"/>
</dbReference>
<dbReference type="SUPFAM" id="SSF56563">
    <property type="entry name" value="Major capsid protein gp5"/>
    <property type="match status" value="1"/>
</dbReference>
<proteinExistence type="predicted"/>
<dbReference type="Proteomes" id="UP001065373">
    <property type="component" value="Chromosome"/>
</dbReference>